<protein>
    <submittedName>
        <fullName evidence="2">Uncharacterized protein</fullName>
    </submittedName>
</protein>
<accession>A0A915JKN2</accession>
<organism evidence="1 2">
    <name type="scientific">Romanomermis culicivorax</name>
    <name type="common">Nematode worm</name>
    <dbReference type="NCBI Taxonomy" id="13658"/>
    <lineage>
        <taxon>Eukaryota</taxon>
        <taxon>Metazoa</taxon>
        <taxon>Ecdysozoa</taxon>
        <taxon>Nematoda</taxon>
        <taxon>Enoplea</taxon>
        <taxon>Dorylaimia</taxon>
        <taxon>Mermithida</taxon>
        <taxon>Mermithoidea</taxon>
        <taxon>Mermithidae</taxon>
        <taxon>Romanomermis</taxon>
    </lineage>
</organism>
<reference evidence="2" key="1">
    <citation type="submission" date="2022-11" db="UniProtKB">
        <authorList>
            <consortium name="WormBaseParasite"/>
        </authorList>
    </citation>
    <scope>IDENTIFICATION</scope>
</reference>
<evidence type="ECO:0000313" key="2">
    <source>
        <dbReference type="WBParaSite" id="nRc.2.0.1.t26596-RA"/>
    </source>
</evidence>
<evidence type="ECO:0000313" key="1">
    <source>
        <dbReference type="Proteomes" id="UP000887565"/>
    </source>
</evidence>
<dbReference type="AlphaFoldDB" id="A0A915JKN2"/>
<sequence length="107" mass="12258">MCFYEGFHASLRPTKKRTPFTFYWHLIQLFRASRIRKAYPGLKYFGAAAPSLQFLHPPLQRRAARRQLTFFISLVSSTCRRKKGDLIIKNSTGTEMAGVKTVGAEMS</sequence>
<dbReference type="Proteomes" id="UP000887565">
    <property type="component" value="Unplaced"/>
</dbReference>
<proteinExistence type="predicted"/>
<name>A0A915JKN2_ROMCU</name>
<dbReference type="WBParaSite" id="nRc.2.0.1.t26596-RA">
    <property type="protein sequence ID" value="nRc.2.0.1.t26596-RA"/>
    <property type="gene ID" value="nRc.2.0.1.g26596"/>
</dbReference>
<keyword evidence="1" id="KW-1185">Reference proteome</keyword>